<gene>
    <name evidence="2" type="ORF">C4D60_Mb05t15010</name>
</gene>
<sequence>MARDLSTLPSEALLGKSAKSLTLGLHYAMALMDRVRYAGRVIGDLSERNSELRCQVEEIRAKSGPEAVAAAEKCAVDLEAEVECLKSELQTSEGLNKELQKLLRVDRAELRLLRSEACTLNKKLEEAKAEAKVASEALAEETHLQPKKDKEAIETYKKFKGFELGQGGFPTNMDTESP</sequence>
<keyword evidence="1" id="KW-0175">Coiled coil</keyword>
<evidence type="ECO:0000313" key="3">
    <source>
        <dbReference type="Proteomes" id="UP000317650"/>
    </source>
</evidence>
<proteinExistence type="predicted"/>
<reference evidence="2 3" key="1">
    <citation type="journal article" date="2019" name="Nat. Plants">
        <title>Genome sequencing of Musa balbisiana reveals subgenome evolution and function divergence in polyploid bananas.</title>
        <authorList>
            <person name="Yao X."/>
        </authorList>
    </citation>
    <scope>NUCLEOTIDE SEQUENCE [LARGE SCALE GENOMIC DNA]</scope>
    <source>
        <strain evidence="3">cv. DH-PKW</strain>
        <tissue evidence="2">Leaves</tissue>
    </source>
</reference>
<evidence type="ECO:0000313" key="2">
    <source>
        <dbReference type="EMBL" id="THU66520.1"/>
    </source>
</evidence>
<keyword evidence="3" id="KW-1185">Reference proteome</keyword>
<evidence type="ECO:0000256" key="1">
    <source>
        <dbReference type="SAM" id="Coils"/>
    </source>
</evidence>
<organism evidence="2 3">
    <name type="scientific">Musa balbisiana</name>
    <name type="common">Banana</name>
    <dbReference type="NCBI Taxonomy" id="52838"/>
    <lineage>
        <taxon>Eukaryota</taxon>
        <taxon>Viridiplantae</taxon>
        <taxon>Streptophyta</taxon>
        <taxon>Embryophyta</taxon>
        <taxon>Tracheophyta</taxon>
        <taxon>Spermatophyta</taxon>
        <taxon>Magnoliopsida</taxon>
        <taxon>Liliopsida</taxon>
        <taxon>Zingiberales</taxon>
        <taxon>Musaceae</taxon>
        <taxon>Musa</taxon>
    </lineage>
</organism>
<dbReference type="EMBL" id="PYDT01000003">
    <property type="protein sequence ID" value="THU66520.1"/>
    <property type="molecule type" value="Genomic_DNA"/>
</dbReference>
<comment type="caution">
    <text evidence="2">The sequence shown here is derived from an EMBL/GenBank/DDBJ whole genome shotgun (WGS) entry which is preliminary data.</text>
</comment>
<feature type="coiled-coil region" evidence="1">
    <location>
        <begin position="42"/>
        <end position="144"/>
    </location>
</feature>
<dbReference type="AlphaFoldDB" id="A0A4S8JW99"/>
<dbReference type="Proteomes" id="UP000317650">
    <property type="component" value="Chromosome 5"/>
</dbReference>
<name>A0A4S8JW99_MUSBA</name>
<accession>A0A4S8JW99</accession>
<protein>
    <submittedName>
        <fullName evidence="2">Uncharacterized protein</fullName>
    </submittedName>
</protein>